<protein>
    <recommendedName>
        <fullName evidence="3">Apple domain-containing protein</fullName>
    </recommendedName>
</protein>
<evidence type="ECO:0000256" key="2">
    <source>
        <dbReference type="SAM" id="SignalP"/>
    </source>
</evidence>
<gene>
    <name evidence="4" type="ORF">ONE63_008265</name>
</gene>
<feature type="region of interest" description="Disordered" evidence="1">
    <location>
        <begin position="103"/>
        <end position="140"/>
    </location>
</feature>
<evidence type="ECO:0000259" key="3">
    <source>
        <dbReference type="PROSITE" id="PS50948"/>
    </source>
</evidence>
<feature type="compositionally biased region" description="Pro residues" evidence="1">
    <location>
        <begin position="650"/>
        <end position="659"/>
    </location>
</feature>
<dbReference type="AlphaFoldDB" id="A0AAV7XN50"/>
<feature type="region of interest" description="Disordered" evidence="1">
    <location>
        <begin position="753"/>
        <end position="866"/>
    </location>
</feature>
<feature type="domain" description="Apple" evidence="3">
    <location>
        <begin position="337"/>
        <end position="419"/>
    </location>
</feature>
<evidence type="ECO:0000256" key="1">
    <source>
        <dbReference type="SAM" id="MobiDB-lite"/>
    </source>
</evidence>
<dbReference type="PANTHER" id="PTHR47327:SF13">
    <property type="entry name" value="APPLE DOMAIN-CONTAINING PROTEIN"/>
    <property type="match status" value="1"/>
</dbReference>
<sequence>MWWWAACAAACLLRAAAAHLHGHPPPLDDEPVIIIEDADVCFRRVLAGGRLHEQLIRRSLPAEHIDRCRHACKVEDHFTCEGFNYRPGTGSCELTAVPLSLLEPSRDSRGDRDYDYYARDRNAQPPSCPGDDLYGPGPMWGPGWGSGSSGGGSSGGGYSGGGYSGGGYYGGGYSGGGGPPYQQGSPGWGGGNALGAGAEHGSEVGFYGASAAGGSSGAGTHRNDYGYQSNEVDYRQQGAIVKPNKHMYDGYGLLGGGGQTPGQYWSQGGGVYSGSYGGGYGGSYGGGYGYGYGYSDGGYPSTYITPPVPVPAVPAVPPPPPGAAPPPIGHPPVGDGCFVRAHGGFRMADRVLTATLATTSLPHCERECTASARCSAFVFRYNSWPYNCDLSDLPLPEVNTFTELVPDRNADVFGRMPRCAPPPTGWDHDAECFERVRSGQRLAPAAVKDLLHAPSLGACQTACLTATAYVCRAFTFRFGPAGPDGPPESCLLSDWPSEEILPWKDTLADPAAEMYQRSSFGRGCELWRRAWPGGPGSGGDAVRPTVRDQHLWGREEEAGVWRRFSVSGQACRSLCAPHPVGFWSCALEAGGWDYCCRPGHACGYSEGYSYPWCYVGSAALDQWRPCSERYRPYPGGDNDARYWPVSYLHPSPPPNGTEPPPRRPSRPYPQRGGGGGSGGGYGGGSGASSGYSTPTSTSKPKDLVYPAVPRHRPGYAPAEVGGDDSGRWMPSVPNLPSRTSKFILDHPEYYGYVRLNGSSGNGTARHPPASGAGKDCQDTTSTSPSTSPTPPTSTAKSGNQSDVVVIGGDKGKKGDSGSAQVDDDDDFLSAAAAIVRTNTPVPATKGHRKSTTPRAQDADGDEDGDEDPIELEVVDAVDSAGTMASRNGTLTVAAKGSRRGQDDDDGGGEEAEESGRLERVALVERVDPKLGLPLAQAPRRAKITVFRRERSDTGVRAA</sequence>
<dbReference type="InterPro" id="IPR003609">
    <property type="entry name" value="Pan_app"/>
</dbReference>
<dbReference type="PANTHER" id="PTHR47327">
    <property type="entry name" value="FI18240P1-RELATED"/>
    <property type="match status" value="1"/>
</dbReference>
<accession>A0AAV7XN50</accession>
<feature type="compositionally biased region" description="Gly residues" evidence="1">
    <location>
        <begin position="671"/>
        <end position="687"/>
    </location>
</feature>
<dbReference type="SMART" id="SM00473">
    <property type="entry name" value="PAN_AP"/>
    <property type="match status" value="3"/>
</dbReference>
<comment type="caution">
    <text evidence="4">The sequence shown here is derived from an EMBL/GenBank/DDBJ whole genome shotgun (WGS) entry which is preliminary data.</text>
</comment>
<dbReference type="Proteomes" id="UP001075354">
    <property type="component" value="Chromosome 6"/>
</dbReference>
<feature type="region of interest" description="Disordered" evidence="1">
    <location>
        <begin position="881"/>
        <end position="916"/>
    </location>
</feature>
<feature type="region of interest" description="Disordered" evidence="1">
    <location>
        <begin position="644"/>
        <end position="739"/>
    </location>
</feature>
<feature type="domain" description="Apple" evidence="3">
    <location>
        <begin position="432"/>
        <end position="519"/>
    </location>
</feature>
<dbReference type="EMBL" id="JAPTSV010000006">
    <property type="protein sequence ID" value="KAJ1526684.1"/>
    <property type="molecule type" value="Genomic_DNA"/>
</dbReference>
<proteinExistence type="predicted"/>
<organism evidence="4 5">
    <name type="scientific">Megalurothrips usitatus</name>
    <name type="common">bean blossom thrips</name>
    <dbReference type="NCBI Taxonomy" id="439358"/>
    <lineage>
        <taxon>Eukaryota</taxon>
        <taxon>Metazoa</taxon>
        <taxon>Ecdysozoa</taxon>
        <taxon>Arthropoda</taxon>
        <taxon>Hexapoda</taxon>
        <taxon>Insecta</taxon>
        <taxon>Pterygota</taxon>
        <taxon>Neoptera</taxon>
        <taxon>Paraneoptera</taxon>
        <taxon>Thysanoptera</taxon>
        <taxon>Terebrantia</taxon>
        <taxon>Thripoidea</taxon>
        <taxon>Thripidae</taxon>
        <taxon>Megalurothrips</taxon>
    </lineage>
</organism>
<feature type="compositionally biased region" description="Acidic residues" evidence="1">
    <location>
        <begin position="902"/>
        <end position="912"/>
    </location>
</feature>
<dbReference type="InterPro" id="IPR052774">
    <property type="entry name" value="Celegans_DevNeuronal_Protein"/>
</dbReference>
<evidence type="ECO:0000313" key="4">
    <source>
        <dbReference type="EMBL" id="KAJ1526684.1"/>
    </source>
</evidence>
<keyword evidence="5" id="KW-1185">Reference proteome</keyword>
<feature type="signal peptide" evidence="2">
    <location>
        <begin position="1"/>
        <end position="18"/>
    </location>
</feature>
<feature type="compositionally biased region" description="Basic and acidic residues" evidence="1">
    <location>
        <begin position="104"/>
        <end position="122"/>
    </location>
</feature>
<feature type="compositionally biased region" description="Low complexity" evidence="1">
    <location>
        <begin position="688"/>
        <end position="698"/>
    </location>
</feature>
<dbReference type="Pfam" id="PF00024">
    <property type="entry name" value="PAN_1"/>
    <property type="match status" value="1"/>
</dbReference>
<feature type="chain" id="PRO_5044023676" description="Apple domain-containing protein" evidence="2">
    <location>
        <begin position="19"/>
        <end position="958"/>
    </location>
</feature>
<dbReference type="SUPFAM" id="SSF57414">
    <property type="entry name" value="Hairpin loop containing domain-like"/>
    <property type="match status" value="3"/>
</dbReference>
<evidence type="ECO:0000313" key="5">
    <source>
        <dbReference type="Proteomes" id="UP001075354"/>
    </source>
</evidence>
<dbReference type="CDD" id="cd01099">
    <property type="entry name" value="PAN_AP_HGF"/>
    <property type="match status" value="2"/>
</dbReference>
<reference evidence="4" key="1">
    <citation type="submission" date="2022-12" db="EMBL/GenBank/DDBJ databases">
        <title>Chromosome-level genome assembly of the bean flower thrips Megalurothrips usitatus.</title>
        <authorList>
            <person name="Ma L."/>
            <person name="Liu Q."/>
            <person name="Li H."/>
            <person name="Cai W."/>
        </authorList>
    </citation>
    <scope>NUCLEOTIDE SEQUENCE</scope>
    <source>
        <strain evidence="4">Cailab_2022a</strain>
    </source>
</reference>
<dbReference type="Gene3D" id="3.50.4.10">
    <property type="entry name" value="Hepatocyte Growth Factor"/>
    <property type="match status" value="2"/>
</dbReference>
<name>A0AAV7XN50_9NEOP</name>
<dbReference type="GO" id="GO:0009653">
    <property type="term" value="P:anatomical structure morphogenesis"/>
    <property type="evidence" value="ECO:0007669"/>
    <property type="project" value="TreeGrafter"/>
</dbReference>
<keyword evidence="2" id="KW-0732">Signal</keyword>
<feature type="domain" description="Apple" evidence="3">
    <location>
        <begin position="41"/>
        <end position="121"/>
    </location>
</feature>
<dbReference type="PROSITE" id="PS50948">
    <property type="entry name" value="PAN"/>
    <property type="match status" value="3"/>
</dbReference>